<keyword evidence="6 8" id="KW-0998">Cell outer membrane</keyword>
<keyword evidence="5 8" id="KW-0564">Palmitate</keyword>
<dbReference type="PATRIC" id="fig|1155096.3.peg.892"/>
<accession>I0FDU6</accession>
<dbReference type="KEGG" id="bcw:Q7M_1390"/>
<evidence type="ECO:0000256" key="2">
    <source>
        <dbReference type="ARBA" id="ARBA00004459"/>
    </source>
</evidence>
<keyword evidence="4 8" id="KW-0472">Membrane</keyword>
<dbReference type="SUPFAM" id="SSF74748">
    <property type="entry name" value="Variable surface antigen VlsE"/>
    <property type="match status" value="1"/>
</dbReference>
<name>I0FDU6_BORCA</name>
<sequence>MVMMMVVMMVMGCNSGGVKGEGTVGGGDGRGLSGAMMEVGRSAENAFYAFLELVSDVLGFKVNKDAKKEDVGKYFNSLVEKIGVASEELEKVAKKATTGVDKNDISKNPIKVAVDTAKGVLGKLEEYLESLKEIGDSEKVGVAVSQNKGVAANTEELKKAYKALKGIVDTAVKEGVTNLKAGNMAVKVDSADNKDGIKILATDQGPGVAVGEKAAAILSIVNGEEMLASIVASGENDQALGGNDADASTSTLRFALGGNKDNLAKEAAKAAAVAGGDSPTFISKRW</sequence>
<dbReference type="AlphaFoldDB" id="I0FDU6"/>
<dbReference type="EMBL" id="CP003427">
    <property type="protein sequence ID" value="AFI31652.1"/>
    <property type="molecule type" value="Genomic_DNA"/>
</dbReference>
<dbReference type="InterPro" id="IPR000680">
    <property type="entry name" value="Borrelia_lipo"/>
</dbReference>
<evidence type="ECO:0000256" key="6">
    <source>
        <dbReference type="ARBA" id="ARBA00023237"/>
    </source>
</evidence>
<gene>
    <name evidence="9" type="ordered locus">Q7M_1390</name>
</gene>
<organism evidence="9 10">
    <name type="scientific">Borrelia crocidurae (strain Achema)</name>
    <dbReference type="NCBI Taxonomy" id="1155096"/>
    <lineage>
        <taxon>Bacteria</taxon>
        <taxon>Pseudomonadati</taxon>
        <taxon>Spirochaetota</taxon>
        <taxon>Spirochaetia</taxon>
        <taxon>Spirochaetales</taxon>
        <taxon>Borreliaceae</taxon>
        <taxon>Borrelia</taxon>
    </lineage>
</organism>
<evidence type="ECO:0000256" key="3">
    <source>
        <dbReference type="ARBA" id="ARBA00022729"/>
    </source>
</evidence>
<keyword evidence="7 8" id="KW-0449">Lipoprotein</keyword>
<evidence type="ECO:0000313" key="10">
    <source>
        <dbReference type="Proteomes" id="UP000005212"/>
    </source>
</evidence>
<keyword evidence="3" id="KW-0732">Signal</keyword>
<evidence type="ECO:0000313" key="9">
    <source>
        <dbReference type="EMBL" id="AFI31652.1"/>
    </source>
</evidence>
<protein>
    <recommendedName>
        <fullName evidence="8">Variable large protein</fullName>
    </recommendedName>
</protein>
<reference evidence="9 10" key="1">
    <citation type="journal article" date="2012" name="J. Bacteriol.">
        <title>Complete Genome Sequence of Borrelia crocidurae.</title>
        <authorList>
            <person name="Elbir H."/>
            <person name="Gimenez G."/>
            <person name="Robert C."/>
            <person name="Bergstrom S."/>
            <person name="Cutler S."/>
            <person name="Raoult D."/>
            <person name="Drancourt M."/>
        </authorList>
    </citation>
    <scope>NUCLEOTIDE SEQUENCE [LARGE SCALE GENOMIC DNA]</scope>
    <source>
        <strain evidence="9 10">Achema</strain>
        <plasmid evidence="10">unnamed1</plasmid>
    </source>
</reference>
<dbReference type="Proteomes" id="UP000005212">
    <property type="component" value="Plasmid unnamed1"/>
</dbReference>
<comment type="function">
    <text evidence="1 8">The Vlp and Vsp proteins are antigenically distinct proteins, only one vlp or vsp gene is transcriptionally active at any one time. Switching between these genes is a mechanism of host immune response evasion.</text>
</comment>
<comment type="subcellular location">
    <subcellularLocation>
        <location evidence="2 8">Cell outer membrane</location>
        <topology evidence="2 8">Lipid-anchor</topology>
    </subcellularLocation>
</comment>
<evidence type="ECO:0000256" key="8">
    <source>
        <dbReference type="RuleBase" id="RU363105"/>
    </source>
</evidence>
<reference evidence="10" key="2">
    <citation type="submission" date="2012-03" db="EMBL/GenBank/DDBJ databases">
        <title>Complete genome sequence of Borrelia crocidurae.</title>
        <authorList>
            <person name="Elbir H."/>
            <person name="Gimenez G."/>
            <person name="Robert C."/>
            <person name="Raoult D."/>
            <person name="Drancourt M."/>
        </authorList>
    </citation>
    <scope>NUCLEOTIDE SEQUENCE [LARGE SCALE GENOMIC DNA]</scope>
    <source>
        <strain evidence="10">Achema</strain>
        <plasmid evidence="10">unnamed1</plasmid>
    </source>
</reference>
<evidence type="ECO:0000256" key="5">
    <source>
        <dbReference type="ARBA" id="ARBA00023139"/>
    </source>
</evidence>
<dbReference type="GO" id="GO:0009279">
    <property type="term" value="C:cell outer membrane"/>
    <property type="evidence" value="ECO:0007669"/>
    <property type="project" value="UniProtKB-SubCell"/>
</dbReference>
<geneLocation type="plasmid" evidence="10">
    <name>unnamed1</name>
</geneLocation>
<evidence type="ECO:0000256" key="4">
    <source>
        <dbReference type="ARBA" id="ARBA00023136"/>
    </source>
</evidence>
<evidence type="ECO:0000256" key="1">
    <source>
        <dbReference type="ARBA" id="ARBA00003932"/>
    </source>
</evidence>
<dbReference type="HOGENOM" id="CLU_054711_2_0_12"/>
<keyword evidence="9" id="KW-0614">Plasmid</keyword>
<dbReference type="Pfam" id="PF00921">
    <property type="entry name" value="Lipoprotein_2"/>
    <property type="match status" value="1"/>
</dbReference>
<proteinExistence type="predicted"/>
<evidence type="ECO:0000256" key="7">
    <source>
        <dbReference type="ARBA" id="ARBA00023288"/>
    </source>
</evidence>